<evidence type="ECO:0000313" key="4">
    <source>
        <dbReference type="EMBL" id="ANY80965.1"/>
    </source>
</evidence>
<dbReference type="RefSeq" id="WP_099510067.1">
    <property type="nucleotide sequence ID" value="NZ_CP016616.1"/>
</dbReference>
<evidence type="ECO:0000313" key="5">
    <source>
        <dbReference type="EMBL" id="ANY83686.1"/>
    </source>
</evidence>
<dbReference type="KEGG" id="moc:BB934_13200"/>
<accession>A0A1B2EGI7</accession>
<dbReference type="EMBL" id="CP016616">
    <property type="protein sequence ID" value="ANY80965.1"/>
    <property type="molecule type" value="Genomic_DNA"/>
</dbReference>
<dbReference type="KEGG" id="moc:BB934_13405"/>
<dbReference type="KEGG" id="moc:BB934_21470"/>
<dbReference type="KEGG" id="moc:BB934_24320"/>
<evidence type="ECO:0000313" key="3">
    <source>
        <dbReference type="EMBL" id="ANY80487.1"/>
    </source>
</evidence>
<geneLocation type="plasmid" evidence="5">
    <name>unnamed3</name>
</geneLocation>
<dbReference type="KEGG" id="moc:BB934_43775"/>
<reference evidence="2" key="1">
    <citation type="submission" date="2016-07" db="EMBL/GenBank/DDBJ databases">
        <title>Microvirga ossetica sp. nov. a new species of rhizobia isolated from root nodules of the legume species Vicia alpestris Steven originated from North Ossetia region in the Caucasus.</title>
        <authorList>
            <person name="Safronova V.I."/>
            <person name="Kuznetsova I.G."/>
            <person name="Sazanova A.L."/>
            <person name="Belimov A."/>
            <person name="Andronov E."/>
            <person name="Osledkin Y.S."/>
            <person name="Onishchuk O.P."/>
            <person name="Kurchak O.N."/>
            <person name="Shaposhnikov A.I."/>
            <person name="Willems A."/>
            <person name="Tikhonovich I.A."/>
        </authorList>
    </citation>
    <scope>NUCLEOTIDE SEQUENCE [LARGE SCALE GENOMIC DNA]</scope>
    <source>
        <strain evidence="2">V5/3M</strain>
        <plasmid evidence="6">unnamed2</plasmid>
        <plasmid evidence="5">unnamed3</plasmid>
        <plasmid evidence="7">unnamed4</plasmid>
    </source>
</reference>
<dbReference type="EMBL" id="CP016616">
    <property type="protein sequence ID" value="ANY79051.1"/>
    <property type="molecule type" value="Genomic_DNA"/>
</dbReference>
<gene>
    <name evidence="1" type="ORF">BB934_13200</name>
    <name evidence="2" type="ORF">BB934_13405</name>
    <name evidence="3" type="ORF">BB934_21470</name>
    <name evidence="4" type="ORF">BB934_24320</name>
    <name evidence="5" type="ORF">BB934_36170</name>
    <name evidence="6" type="ORF">BB934_39085</name>
    <name evidence="7" type="ORF">BB934_43775</name>
</gene>
<dbReference type="EMBL" id="CP016619">
    <property type="protein sequence ID" value="ANY84236.1"/>
    <property type="molecule type" value="Genomic_DNA"/>
</dbReference>
<dbReference type="KEGG" id="moc:BB934_39085"/>
<proteinExistence type="predicted"/>
<geneLocation type="plasmid" evidence="6">
    <name>unnamed2</name>
</geneLocation>
<dbReference type="KEGG" id="moc:BB934_36170"/>
<evidence type="ECO:0000313" key="2">
    <source>
        <dbReference type="EMBL" id="ANY79086.1"/>
    </source>
</evidence>
<name>A0A1B2EGI7_9HYPH</name>
<dbReference type="EMBL" id="CP016616">
    <property type="protein sequence ID" value="ANY79086.1"/>
    <property type="molecule type" value="Genomic_DNA"/>
</dbReference>
<evidence type="ECO:0000313" key="1">
    <source>
        <dbReference type="EMBL" id="ANY79051.1"/>
    </source>
</evidence>
<sequence length="219" mass="24680">MAEMGRTEILTRYRHLRAISTHHHNEALRCVPDSALMEQARRLGLTAGKMLVAESLDEVTLAYDLALYTAPPGRSRGMDRYTRNAVVVPGSDEDVMLQALLRARFSVWRVERRHETAGLVVLDLMRQEEVWLVDEHLEQTAHPGTSLAMRLSTPEAFAMTCGVVVPVDVEMMEEVFDTMLERVHGDADAIANDRRFATAIYRIAVMDALMSLVRFADPD</sequence>
<evidence type="ECO:0000313" key="7">
    <source>
        <dbReference type="EMBL" id="ANY85121.1"/>
    </source>
</evidence>
<evidence type="ECO:0000313" key="6">
    <source>
        <dbReference type="EMBL" id="ANY84236.1"/>
    </source>
</evidence>
<keyword evidence="5" id="KW-0614">Plasmid</keyword>
<dbReference type="EMBL" id="CP016620">
    <property type="protein sequence ID" value="ANY85121.1"/>
    <property type="molecule type" value="Genomic_DNA"/>
</dbReference>
<protein>
    <submittedName>
        <fullName evidence="2">Uncharacterized protein</fullName>
    </submittedName>
</protein>
<dbReference type="OrthoDB" id="7261602at2"/>
<geneLocation type="plasmid" evidence="7">
    <name>unnamed4</name>
</geneLocation>
<dbReference type="EMBL" id="CP016616">
    <property type="protein sequence ID" value="ANY80487.1"/>
    <property type="molecule type" value="Genomic_DNA"/>
</dbReference>
<dbReference type="Pfam" id="PF25948">
    <property type="entry name" value="DUF7986"/>
    <property type="match status" value="1"/>
</dbReference>
<dbReference type="AlphaFoldDB" id="A0A1B2EGI7"/>
<dbReference type="EMBL" id="CP016618">
    <property type="protein sequence ID" value="ANY83686.1"/>
    <property type="molecule type" value="Genomic_DNA"/>
</dbReference>
<dbReference type="InterPro" id="IPR058292">
    <property type="entry name" value="DUF7986"/>
</dbReference>
<organism evidence="2">
    <name type="scientific">Microvirga ossetica</name>
    <dbReference type="NCBI Taxonomy" id="1882682"/>
    <lineage>
        <taxon>Bacteria</taxon>
        <taxon>Pseudomonadati</taxon>
        <taxon>Pseudomonadota</taxon>
        <taxon>Alphaproteobacteria</taxon>
        <taxon>Hyphomicrobiales</taxon>
        <taxon>Methylobacteriaceae</taxon>
        <taxon>Microvirga</taxon>
    </lineage>
</organism>